<proteinExistence type="predicted"/>
<dbReference type="EMBL" id="JABERL010000060">
    <property type="protein sequence ID" value="NNH79003.1"/>
    <property type="molecule type" value="Genomic_DNA"/>
</dbReference>
<evidence type="ECO:0000256" key="1">
    <source>
        <dbReference type="SAM" id="Phobius"/>
    </source>
</evidence>
<evidence type="ECO:0000313" key="2">
    <source>
        <dbReference type="EMBL" id="NNH79003.1"/>
    </source>
</evidence>
<evidence type="ECO:0000313" key="3">
    <source>
        <dbReference type="Proteomes" id="UP000569202"/>
    </source>
</evidence>
<accession>A0A241VE45</accession>
<dbReference type="Proteomes" id="UP000569202">
    <property type="component" value="Unassembled WGS sequence"/>
</dbReference>
<dbReference type="RefSeq" id="WP_086194280.1">
    <property type="nucleotide sequence ID" value="NZ_JABERF010000016.1"/>
</dbReference>
<comment type="caution">
    <text evidence="2">The sequence shown here is derived from an EMBL/GenBank/DDBJ whole genome shotgun (WGS) entry which is preliminary data.</text>
</comment>
<protein>
    <submittedName>
        <fullName evidence="2">Uncharacterized protein</fullName>
    </submittedName>
</protein>
<organism evidence="2 3">
    <name type="scientific">Acinetobacter terrae</name>
    <dbReference type="NCBI Taxonomy" id="2731247"/>
    <lineage>
        <taxon>Bacteria</taxon>
        <taxon>Pseudomonadati</taxon>
        <taxon>Pseudomonadota</taxon>
        <taxon>Gammaproteobacteria</taxon>
        <taxon>Moraxellales</taxon>
        <taxon>Moraxellaceae</taxon>
        <taxon>Acinetobacter</taxon>
        <taxon>Acinetobacter Taxon 24</taxon>
    </lineage>
</organism>
<reference evidence="2 3" key="1">
    <citation type="submission" date="2020-04" db="EMBL/GenBank/DDBJ databases">
        <title>Acinetobacter Taxon 24.</title>
        <authorList>
            <person name="Nemec A."/>
            <person name="Radolfova-Krizova L."/>
            <person name="Higgins P.G."/>
            <person name="Spanelova P."/>
        </authorList>
    </citation>
    <scope>NUCLEOTIDE SEQUENCE [LARGE SCALE GENOMIC DNA]</scope>
    <source>
        <strain evidence="2 3">ANC 5380</strain>
    </source>
</reference>
<gene>
    <name evidence="2" type="ORF">HLH17_15375</name>
</gene>
<keyword evidence="1" id="KW-0812">Transmembrane</keyword>
<accession>A0A7Y2RHP1</accession>
<sequence length="151" mass="17415">MNIKFVIAGLVIIAGLFGGTELYWQHEFQQQARETLKNIRMDDTMRQQIKSTGLPIEGDILNQYPNIITYMYLTEFNGNQVPDAIKNNVNQLGCSILDKLKGQEPDLVDAYLTVYKDDKVTSTYIIQNKFRQEIYQTKQTLVECPNFNQVV</sequence>
<keyword evidence="1" id="KW-0472">Membrane</keyword>
<dbReference type="AlphaFoldDB" id="A0A241VE45"/>
<name>A0A241VE45_9GAMM</name>
<accession>A0A7Y2PPG3</accession>
<keyword evidence="1" id="KW-1133">Transmembrane helix</keyword>
<feature type="transmembrane region" description="Helical" evidence="1">
    <location>
        <begin position="6"/>
        <end position="24"/>
    </location>
</feature>